<keyword evidence="3" id="KW-1185">Reference proteome</keyword>
<evidence type="ECO:0000313" key="2">
    <source>
        <dbReference type="EMBL" id="MCF5060656.1"/>
    </source>
</evidence>
<feature type="region of interest" description="Disordered" evidence="1">
    <location>
        <begin position="85"/>
        <end position="167"/>
    </location>
</feature>
<sequence>MSYLSINNPPSANVANRQFDLPTPVPTPPGGSDASKLLGNKLNVLPEYNRATGGGRDNIVVSVDSLAKLFDMFELVFKAMRDLLSGKKPLPEPTPGDKTVTTGLDGKVQVDAGKQPEKKAQIDSKPQILGNDAKVQVEAEKSQEKKTQADGKPVMPGADTKVNSDVGRHPVVLPNITITPRVPGTDSKASSDTVVRVNVDLNVNNCHCPEDSHPAVPKVDTRVRPHPRPLPTIDPQARPDLVHRPIVSLTDRQVTPDRVPDLAVPETDAQVPPAVRPRPTPVMPSHDPKPEPDLTSPGPDCRPGERSWARGLSRRF</sequence>
<feature type="compositionally biased region" description="Basic and acidic residues" evidence="1">
    <location>
        <begin position="135"/>
        <end position="149"/>
    </location>
</feature>
<feature type="region of interest" description="Disordered" evidence="1">
    <location>
        <begin position="1"/>
        <end position="35"/>
    </location>
</feature>
<dbReference type="AlphaFoldDB" id="A0AAW5AJ40"/>
<dbReference type="GeneID" id="55538028"/>
<feature type="compositionally biased region" description="Basic and acidic residues" evidence="1">
    <location>
        <begin position="212"/>
        <end position="223"/>
    </location>
</feature>
<reference evidence="2 3" key="1">
    <citation type="submission" date="2019-11" db="EMBL/GenBank/DDBJ databases">
        <title>Epiphytic Pseudomonas syringae from cherry orchards.</title>
        <authorList>
            <person name="Hulin M.T."/>
        </authorList>
    </citation>
    <scope>NUCLEOTIDE SEQUENCE [LARGE SCALE GENOMIC DNA]</scope>
    <source>
        <strain evidence="2 3">PA-6-9F</strain>
    </source>
</reference>
<comment type="caution">
    <text evidence="2">The sequence shown here is derived from an EMBL/GenBank/DDBJ whole genome shotgun (WGS) entry which is preliminary data.</text>
</comment>
<feature type="compositionally biased region" description="Polar residues" evidence="1">
    <location>
        <begin position="1"/>
        <end position="16"/>
    </location>
</feature>
<evidence type="ECO:0000256" key="1">
    <source>
        <dbReference type="SAM" id="MobiDB-lite"/>
    </source>
</evidence>
<feature type="region of interest" description="Disordered" evidence="1">
    <location>
        <begin position="212"/>
        <end position="316"/>
    </location>
</feature>
<dbReference type="EMBL" id="WKEW01000161">
    <property type="protein sequence ID" value="MCF5060656.1"/>
    <property type="molecule type" value="Genomic_DNA"/>
</dbReference>
<organism evidence="2 3">
    <name type="scientific">Pseudomonas proteolytica</name>
    <dbReference type="NCBI Taxonomy" id="219574"/>
    <lineage>
        <taxon>Bacteria</taxon>
        <taxon>Pseudomonadati</taxon>
        <taxon>Pseudomonadota</taxon>
        <taxon>Gammaproteobacteria</taxon>
        <taxon>Pseudomonadales</taxon>
        <taxon>Pseudomonadaceae</taxon>
        <taxon>Pseudomonas</taxon>
    </lineage>
</organism>
<name>A0AAW5AJ40_9PSED</name>
<accession>A0AAW5AJ40</accession>
<dbReference type="Proteomes" id="UP000814172">
    <property type="component" value="Unassembled WGS sequence"/>
</dbReference>
<gene>
    <name evidence="2" type="ORF">GIW75_27375</name>
</gene>
<evidence type="ECO:0000313" key="3">
    <source>
        <dbReference type="Proteomes" id="UP000814172"/>
    </source>
</evidence>
<dbReference type="RefSeq" id="WP_139273530.1">
    <property type="nucleotide sequence ID" value="NZ_FNTR01000004.1"/>
</dbReference>
<proteinExistence type="predicted"/>
<protein>
    <submittedName>
        <fullName evidence="2">Uncharacterized protein</fullName>
    </submittedName>
</protein>